<dbReference type="Proteomes" id="UP001497512">
    <property type="component" value="Chromosome 13"/>
</dbReference>
<evidence type="ECO:0000313" key="4">
    <source>
        <dbReference type="Proteomes" id="UP001497512"/>
    </source>
</evidence>
<feature type="transmembrane region" description="Helical" evidence="2">
    <location>
        <begin position="129"/>
        <end position="151"/>
    </location>
</feature>
<gene>
    <name evidence="3" type="ORF">CSSPTR1EN2_LOCUS6480</name>
</gene>
<protein>
    <recommendedName>
        <fullName evidence="5">G-protein coupled receptors family 2 profile 2 domain-containing protein</fullName>
    </recommendedName>
</protein>
<keyword evidence="1" id="KW-0175">Coiled coil</keyword>
<feature type="transmembrane region" description="Helical" evidence="2">
    <location>
        <begin position="171"/>
        <end position="191"/>
    </location>
</feature>
<evidence type="ECO:0000256" key="2">
    <source>
        <dbReference type="SAM" id="Phobius"/>
    </source>
</evidence>
<accession>A0ABP0TQM7</accession>
<feature type="transmembrane region" description="Helical" evidence="2">
    <location>
        <begin position="230"/>
        <end position="249"/>
    </location>
</feature>
<keyword evidence="4" id="KW-1185">Reference proteome</keyword>
<feature type="transmembrane region" description="Helical" evidence="2">
    <location>
        <begin position="20"/>
        <end position="42"/>
    </location>
</feature>
<name>A0ABP0TQM7_9BRYO</name>
<dbReference type="EMBL" id="OZ019905">
    <property type="protein sequence ID" value="CAK9202584.1"/>
    <property type="molecule type" value="Genomic_DNA"/>
</dbReference>
<feature type="transmembrane region" description="Helical" evidence="2">
    <location>
        <begin position="54"/>
        <end position="74"/>
    </location>
</feature>
<keyword evidence="2" id="KW-0812">Transmembrane</keyword>
<sequence>MSSLACHQVQELEPRSGLDVVVVSLVGLGCIPFVAANLVMLCNLKYQPIRQKNVDLTVASSAGGLIWLIATIIINRHFGPIKVGGSALCLIWDFWLQGVLGFALWLNCLNVHLYSLHRILVLKHKNFKYWLLPLLIMELPMLTFCIAGSIFRASRRNESNTDCSVVTWWAVVYALLLLLYFFLFVFLAFRLRKVRTHYNEFGIIRKGGVIAMFLYLLSLVYLATDGNKKVVGRCFLTFSVAAAVFYYFWARNATVVYAVLFNKADYLVNWSKHFDSNESLNEELDELNATRATFKERTRELEEEIAVLRSRTNSTQQVEKLRTSLSSSAKGFASMVDT</sequence>
<evidence type="ECO:0000256" key="1">
    <source>
        <dbReference type="SAM" id="Coils"/>
    </source>
</evidence>
<organism evidence="3 4">
    <name type="scientific">Sphagnum troendelagicum</name>
    <dbReference type="NCBI Taxonomy" id="128251"/>
    <lineage>
        <taxon>Eukaryota</taxon>
        <taxon>Viridiplantae</taxon>
        <taxon>Streptophyta</taxon>
        <taxon>Embryophyta</taxon>
        <taxon>Bryophyta</taxon>
        <taxon>Sphagnophytina</taxon>
        <taxon>Sphagnopsida</taxon>
        <taxon>Sphagnales</taxon>
        <taxon>Sphagnaceae</taxon>
        <taxon>Sphagnum</taxon>
    </lineage>
</organism>
<reference evidence="3" key="1">
    <citation type="submission" date="2024-02" db="EMBL/GenBank/DDBJ databases">
        <authorList>
            <consortium name="ELIXIR-Norway"/>
            <consortium name="Elixir Norway"/>
        </authorList>
    </citation>
    <scope>NUCLEOTIDE SEQUENCE</scope>
</reference>
<keyword evidence="2" id="KW-1133">Transmembrane helix</keyword>
<proteinExistence type="predicted"/>
<keyword evidence="2" id="KW-0472">Membrane</keyword>
<evidence type="ECO:0000313" key="3">
    <source>
        <dbReference type="EMBL" id="CAK9202584.1"/>
    </source>
</evidence>
<feature type="coiled-coil region" evidence="1">
    <location>
        <begin position="277"/>
        <end position="311"/>
    </location>
</feature>
<evidence type="ECO:0008006" key="5">
    <source>
        <dbReference type="Google" id="ProtNLM"/>
    </source>
</evidence>
<feature type="transmembrane region" description="Helical" evidence="2">
    <location>
        <begin position="203"/>
        <end position="224"/>
    </location>
</feature>
<feature type="transmembrane region" description="Helical" evidence="2">
    <location>
        <begin position="94"/>
        <end position="117"/>
    </location>
</feature>